<comment type="caution">
    <text evidence="3">The sequence shown here is derived from an EMBL/GenBank/DDBJ whole genome shotgun (WGS) entry which is preliminary data.</text>
</comment>
<evidence type="ECO:0000259" key="2">
    <source>
        <dbReference type="PROSITE" id="PS51156"/>
    </source>
</evidence>
<organism evidence="3 4">
    <name type="scientific">Blomia tropicalis</name>
    <name type="common">Mite</name>
    <dbReference type="NCBI Taxonomy" id="40697"/>
    <lineage>
        <taxon>Eukaryota</taxon>
        <taxon>Metazoa</taxon>
        <taxon>Ecdysozoa</taxon>
        <taxon>Arthropoda</taxon>
        <taxon>Chelicerata</taxon>
        <taxon>Arachnida</taxon>
        <taxon>Acari</taxon>
        <taxon>Acariformes</taxon>
        <taxon>Sarcoptiformes</taxon>
        <taxon>Astigmata</taxon>
        <taxon>Glycyphagoidea</taxon>
        <taxon>Echimyopodidae</taxon>
        <taxon>Blomia</taxon>
    </lineage>
</organism>
<dbReference type="Pfam" id="PF01448">
    <property type="entry name" value="ELM2"/>
    <property type="match status" value="1"/>
</dbReference>
<reference evidence="3" key="1">
    <citation type="submission" date="2022-12" db="EMBL/GenBank/DDBJ databases">
        <title>Genome assemblies of Blomia tropicalis.</title>
        <authorList>
            <person name="Cui Y."/>
        </authorList>
    </citation>
    <scope>NUCLEOTIDE SEQUENCE</scope>
    <source>
        <tissue evidence="3">Adult mites</tissue>
    </source>
</reference>
<dbReference type="InterPro" id="IPR000949">
    <property type="entry name" value="ELM2_dom"/>
</dbReference>
<dbReference type="AlphaFoldDB" id="A0A9Q0M0U9"/>
<dbReference type="PROSITE" id="PS51156">
    <property type="entry name" value="ELM2"/>
    <property type="match status" value="1"/>
</dbReference>
<sequence length="350" mass="41001">MPRVKVINNYAIIPKLIDGRLHDDYNEMATLVWSPYKHKLSDVEIREYLSVSLSIYQNTEEQSLKHLTGCEFKIQKAYERLKTFETNPGFTFTDYGLTVCDKFQNDHTQDVLSDEDEDYILNKEKSLLDAIVDDIGPKLKIVDGDLLKEMLTKKPVIITNTDENNTDYICQENSKRSKTKLVPKQIKVSEEIFQVPRTFVKSLISDLERMGPSTRLEHTIYGVKVEREIAFEQSRHQSIKASINAKLEQLNLDSTLYDWYKARKQAMSEEPRWSFYELCLLIGCMEIYGFNCAYEEYSKSLGTKSTEQVAKLFANYKKFFKFIEKTAVDKRYPLVYLFSINKEYREMFIP</sequence>
<keyword evidence="4" id="KW-1185">Reference proteome</keyword>
<evidence type="ECO:0000313" key="4">
    <source>
        <dbReference type="Proteomes" id="UP001142055"/>
    </source>
</evidence>
<dbReference type="Gene3D" id="1.20.58.1880">
    <property type="match status" value="1"/>
</dbReference>
<accession>A0A9Q0M0U9</accession>
<evidence type="ECO:0000256" key="1">
    <source>
        <dbReference type="ARBA" id="ARBA00023242"/>
    </source>
</evidence>
<name>A0A9Q0M0U9_BLOTA</name>
<evidence type="ECO:0000313" key="3">
    <source>
        <dbReference type="EMBL" id="KAJ6216613.1"/>
    </source>
</evidence>
<proteinExistence type="predicted"/>
<gene>
    <name evidence="3" type="ORF">RDWZM_007770</name>
</gene>
<protein>
    <recommendedName>
        <fullName evidence="2">ELM2 domain-containing protein</fullName>
    </recommendedName>
</protein>
<dbReference type="Proteomes" id="UP001142055">
    <property type="component" value="Chromosome 3"/>
</dbReference>
<dbReference type="EMBL" id="JAPWDV010000003">
    <property type="protein sequence ID" value="KAJ6216613.1"/>
    <property type="molecule type" value="Genomic_DNA"/>
</dbReference>
<feature type="domain" description="ELM2" evidence="2">
    <location>
        <begin position="1"/>
        <end position="85"/>
    </location>
</feature>
<keyword evidence="1" id="KW-0539">Nucleus</keyword>